<dbReference type="Proteomes" id="UP001140091">
    <property type="component" value="Unassembled WGS sequence"/>
</dbReference>
<proteinExistence type="predicted"/>
<name>A0A9W8JDH0_9AGAR</name>
<keyword evidence="2" id="KW-1185">Reference proteome</keyword>
<dbReference type="EMBL" id="JANBPK010000769">
    <property type="protein sequence ID" value="KAJ2932597.1"/>
    <property type="molecule type" value="Genomic_DNA"/>
</dbReference>
<organism evidence="1 2">
    <name type="scientific">Candolleomyces eurysporus</name>
    <dbReference type="NCBI Taxonomy" id="2828524"/>
    <lineage>
        <taxon>Eukaryota</taxon>
        <taxon>Fungi</taxon>
        <taxon>Dikarya</taxon>
        <taxon>Basidiomycota</taxon>
        <taxon>Agaricomycotina</taxon>
        <taxon>Agaricomycetes</taxon>
        <taxon>Agaricomycetidae</taxon>
        <taxon>Agaricales</taxon>
        <taxon>Agaricineae</taxon>
        <taxon>Psathyrellaceae</taxon>
        <taxon>Candolleomyces</taxon>
    </lineage>
</organism>
<gene>
    <name evidence="1" type="ORF">H1R20_g4504</name>
</gene>
<feature type="non-terminal residue" evidence="1">
    <location>
        <position position="95"/>
    </location>
</feature>
<accession>A0A9W8JDH0</accession>
<reference evidence="1" key="1">
    <citation type="submission" date="2022-06" db="EMBL/GenBank/DDBJ databases">
        <title>Genome Sequence of Candolleomyces eurysporus.</title>
        <authorList>
            <person name="Buettner E."/>
        </authorList>
    </citation>
    <scope>NUCLEOTIDE SEQUENCE</scope>
    <source>
        <strain evidence="1">VTCC 930004</strain>
    </source>
</reference>
<protein>
    <submittedName>
        <fullName evidence="1">Uncharacterized protein</fullName>
    </submittedName>
</protein>
<evidence type="ECO:0000313" key="1">
    <source>
        <dbReference type="EMBL" id="KAJ2932597.1"/>
    </source>
</evidence>
<dbReference type="AlphaFoldDB" id="A0A9W8JDH0"/>
<dbReference type="OrthoDB" id="10538546at2759"/>
<sequence>MSAPTSSRYKDELVAATLCGSTASIYSLSNHIDMAEDYDINLCICLSPLINPAHIPSNLLYNTTTYAKDPDNMFQCVTVTSTIITLIQPCSLFRE</sequence>
<comment type="caution">
    <text evidence="1">The sequence shown here is derived from an EMBL/GenBank/DDBJ whole genome shotgun (WGS) entry which is preliminary data.</text>
</comment>
<evidence type="ECO:0000313" key="2">
    <source>
        <dbReference type="Proteomes" id="UP001140091"/>
    </source>
</evidence>